<evidence type="ECO:0000259" key="4">
    <source>
        <dbReference type="Pfam" id="PF22743"/>
    </source>
</evidence>
<dbReference type="Proteomes" id="UP001560267">
    <property type="component" value="Unassembled WGS sequence"/>
</dbReference>
<dbReference type="InterPro" id="IPR007157">
    <property type="entry name" value="PspA_VIPP1"/>
</dbReference>
<dbReference type="InterPro" id="IPR054437">
    <property type="entry name" value="PspA-assoc_dom"/>
</dbReference>
<dbReference type="Pfam" id="PF22743">
    <property type="entry name" value="PspAA"/>
    <property type="match status" value="1"/>
</dbReference>
<evidence type="ECO:0000256" key="2">
    <source>
        <dbReference type="SAM" id="Coils"/>
    </source>
</evidence>
<feature type="region of interest" description="Disordered" evidence="3">
    <location>
        <begin position="359"/>
        <end position="378"/>
    </location>
</feature>
<proteinExistence type="inferred from homology"/>
<feature type="region of interest" description="Disordered" evidence="3">
    <location>
        <begin position="238"/>
        <end position="264"/>
    </location>
</feature>
<protein>
    <submittedName>
        <fullName evidence="5">PspA/IM30 family protein</fullName>
    </submittedName>
</protein>
<organism evidence="5 6">
    <name type="scientific">Ferrimicrobium acidiphilum</name>
    <dbReference type="NCBI Taxonomy" id="121039"/>
    <lineage>
        <taxon>Bacteria</taxon>
        <taxon>Bacillati</taxon>
        <taxon>Actinomycetota</taxon>
        <taxon>Acidimicrobiia</taxon>
        <taxon>Acidimicrobiales</taxon>
        <taxon>Acidimicrobiaceae</taxon>
        <taxon>Ferrimicrobium</taxon>
    </lineage>
</organism>
<evidence type="ECO:0000313" key="5">
    <source>
        <dbReference type="EMBL" id="MEX6428914.1"/>
    </source>
</evidence>
<keyword evidence="2" id="KW-0175">Coiled coil</keyword>
<dbReference type="Gene3D" id="1.10.287.1490">
    <property type="match status" value="1"/>
</dbReference>
<reference evidence="5 6" key="1">
    <citation type="submission" date="2024-07" db="EMBL/GenBank/DDBJ databases">
        <title>Draft Genome Sequence of Ferrimicrobium acidiphilum Strain YE2023, Isolated from a Pulp of Bioleach Reactor.</title>
        <authorList>
            <person name="Elkina Y.A."/>
            <person name="Bulaeva A.G."/>
            <person name="Beletsky A.V."/>
            <person name="Mardanov A.V."/>
        </authorList>
    </citation>
    <scope>NUCLEOTIDE SEQUENCE [LARGE SCALE GENOMIC DNA]</scope>
    <source>
        <strain evidence="5 6">YE2023</strain>
    </source>
</reference>
<dbReference type="RefSeq" id="WP_298447938.1">
    <property type="nucleotide sequence ID" value="NZ_JBFSHR010000008.1"/>
</dbReference>
<comment type="caution">
    <text evidence="5">The sequence shown here is derived from an EMBL/GenBank/DDBJ whole genome shotgun (WGS) entry which is preliminary data.</text>
</comment>
<dbReference type="Pfam" id="PF04012">
    <property type="entry name" value="PspA_IM30"/>
    <property type="match status" value="1"/>
</dbReference>
<evidence type="ECO:0000256" key="1">
    <source>
        <dbReference type="ARBA" id="ARBA00043985"/>
    </source>
</evidence>
<comment type="similarity">
    <text evidence="1">Belongs to the PspA/Vipp/IM30 family.</text>
</comment>
<dbReference type="PANTHER" id="PTHR31088">
    <property type="entry name" value="MEMBRANE-ASSOCIATED PROTEIN VIPP1, CHLOROPLASTIC"/>
    <property type="match status" value="1"/>
</dbReference>
<dbReference type="PANTHER" id="PTHR31088:SF6">
    <property type="entry name" value="PHAGE SHOCK PROTEIN A"/>
    <property type="match status" value="1"/>
</dbReference>
<evidence type="ECO:0000313" key="6">
    <source>
        <dbReference type="Proteomes" id="UP001560267"/>
    </source>
</evidence>
<evidence type="ECO:0000256" key="3">
    <source>
        <dbReference type="SAM" id="MobiDB-lite"/>
    </source>
</evidence>
<feature type="domain" description="PspA-associated" evidence="4">
    <location>
        <begin position="275"/>
        <end position="358"/>
    </location>
</feature>
<dbReference type="EMBL" id="JBFSHR010000008">
    <property type="protein sequence ID" value="MEX6428914.1"/>
    <property type="molecule type" value="Genomic_DNA"/>
</dbReference>
<name>A0ABV3Y031_9ACTN</name>
<feature type="coiled-coil region" evidence="2">
    <location>
        <begin position="33"/>
        <end position="81"/>
    </location>
</feature>
<sequence>MSMFKRVSQVFQQKSNALLDKVEDPTQAIDLSYEKMQENLQQVRRSIADVLTSQKRLEAQRAQLQAQYDKLQGQARQALQQGQEDVAKMALQRATAIQPQIDALNPQIAQLAQQESALEETGRNLNSKIEAFRAQRDTMKAQYTAAKASSAALENLTGLSDQMTDVNMMMDRAQDKISQMQSRAAAVGELANSGVLDSPTLGGRGDDIEAALAQKSSASDVDLQLAAMKAELNGGAAAPASLGTSSPGEDTKQLGAAASADTPVQAAPATGDTFVVRVLGQRRYRIASSIRPALDGLDAALEMAVDKDDADAFTQLVKQLGLLVTTNGTALEETDATKADMVLPSPDMTLDEAKKLFFEAPSGSSVDPETPAADANGQ</sequence>
<gene>
    <name evidence="5" type="ORF">AB6A68_03570</name>
</gene>
<keyword evidence="6" id="KW-1185">Reference proteome</keyword>
<accession>A0ABV3Y031</accession>